<evidence type="ECO:0000313" key="12">
    <source>
        <dbReference type="EMBL" id="TYK49515.1"/>
    </source>
</evidence>
<protein>
    <recommendedName>
        <fullName evidence="2">histidine kinase</fullName>
        <ecNumber evidence="2">2.7.13.3</ecNumber>
    </recommendedName>
</protein>
<dbReference type="InterPro" id="IPR003594">
    <property type="entry name" value="HATPase_dom"/>
</dbReference>
<dbReference type="Gene3D" id="3.30.565.10">
    <property type="entry name" value="Histidine kinase-like ATPase, C-terminal domain"/>
    <property type="match status" value="1"/>
</dbReference>
<comment type="caution">
    <text evidence="12">The sequence shown here is derived from an EMBL/GenBank/DDBJ whole genome shotgun (WGS) entry which is preliminary data.</text>
</comment>
<dbReference type="Proteomes" id="UP000323505">
    <property type="component" value="Unassembled WGS sequence"/>
</dbReference>
<feature type="transmembrane region" description="Helical" evidence="10">
    <location>
        <begin position="127"/>
        <end position="147"/>
    </location>
</feature>
<feature type="coiled-coil region" evidence="9">
    <location>
        <begin position="188"/>
        <end position="215"/>
    </location>
</feature>
<dbReference type="PANTHER" id="PTHR24421:SF10">
    <property type="entry name" value="NITRATE_NITRITE SENSOR PROTEIN NARQ"/>
    <property type="match status" value="1"/>
</dbReference>
<feature type="domain" description="Histidine kinase" evidence="11">
    <location>
        <begin position="214"/>
        <end position="412"/>
    </location>
</feature>
<keyword evidence="6" id="KW-0418">Kinase</keyword>
<dbReference type="InterPro" id="IPR005467">
    <property type="entry name" value="His_kinase_dom"/>
</dbReference>
<evidence type="ECO:0000256" key="7">
    <source>
        <dbReference type="ARBA" id="ARBA00022840"/>
    </source>
</evidence>
<comment type="catalytic activity">
    <reaction evidence="1">
        <text>ATP + protein L-histidine = ADP + protein N-phospho-L-histidine.</text>
        <dbReference type="EC" id="2.7.13.3"/>
    </reaction>
</comment>
<dbReference type="InterPro" id="IPR050482">
    <property type="entry name" value="Sensor_HK_TwoCompSys"/>
</dbReference>
<dbReference type="Pfam" id="PF02518">
    <property type="entry name" value="HATPase_c"/>
    <property type="match status" value="1"/>
</dbReference>
<keyword evidence="7" id="KW-0067">ATP-binding</keyword>
<dbReference type="AlphaFoldDB" id="A0A5D3FQW9"/>
<keyword evidence="10" id="KW-0812">Transmembrane</keyword>
<keyword evidence="9" id="KW-0175">Coiled coil</keyword>
<evidence type="ECO:0000259" key="11">
    <source>
        <dbReference type="PROSITE" id="PS50109"/>
    </source>
</evidence>
<reference evidence="12 13" key="1">
    <citation type="submission" date="2019-08" db="EMBL/GenBank/DDBJ databases">
        <title>Actinomadura sp. nov. CYP1-5 isolated from mountain soil.</title>
        <authorList>
            <person name="Songsumanus A."/>
            <person name="Kuncharoen N."/>
            <person name="Kudo T."/>
            <person name="Yuki M."/>
            <person name="Igarashi Y."/>
            <person name="Tanasupawat S."/>
        </authorList>
    </citation>
    <scope>NUCLEOTIDE SEQUENCE [LARGE SCALE GENOMIC DNA]</scope>
    <source>
        <strain evidence="12 13">CYP1-5</strain>
    </source>
</reference>
<feature type="transmembrane region" description="Helical" evidence="10">
    <location>
        <begin position="58"/>
        <end position="78"/>
    </location>
</feature>
<dbReference type="Gene3D" id="1.20.5.1930">
    <property type="match status" value="1"/>
</dbReference>
<evidence type="ECO:0000256" key="10">
    <source>
        <dbReference type="SAM" id="Phobius"/>
    </source>
</evidence>
<evidence type="ECO:0000256" key="3">
    <source>
        <dbReference type="ARBA" id="ARBA00022553"/>
    </source>
</evidence>
<feature type="transmembrane region" description="Helical" evidence="10">
    <location>
        <begin position="159"/>
        <end position="181"/>
    </location>
</feature>
<evidence type="ECO:0000256" key="4">
    <source>
        <dbReference type="ARBA" id="ARBA00022679"/>
    </source>
</evidence>
<keyword evidence="10" id="KW-0472">Membrane</keyword>
<dbReference type="InterPro" id="IPR011712">
    <property type="entry name" value="Sig_transdc_His_kin_sub3_dim/P"/>
</dbReference>
<feature type="transmembrane region" description="Helical" evidence="10">
    <location>
        <begin position="90"/>
        <end position="115"/>
    </location>
</feature>
<dbReference type="GO" id="GO:0005524">
    <property type="term" value="F:ATP binding"/>
    <property type="evidence" value="ECO:0007669"/>
    <property type="project" value="UniProtKB-KW"/>
</dbReference>
<dbReference type="GO" id="GO:0000155">
    <property type="term" value="F:phosphorelay sensor kinase activity"/>
    <property type="evidence" value="ECO:0007669"/>
    <property type="project" value="InterPro"/>
</dbReference>
<dbReference type="PANTHER" id="PTHR24421">
    <property type="entry name" value="NITRATE/NITRITE SENSOR PROTEIN NARX-RELATED"/>
    <property type="match status" value="1"/>
</dbReference>
<keyword evidence="13" id="KW-1185">Reference proteome</keyword>
<dbReference type="GO" id="GO:0016020">
    <property type="term" value="C:membrane"/>
    <property type="evidence" value="ECO:0007669"/>
    <property type="project" value="InterPro"/>
</dbReference>
<keyword evidence="3" id="KW-0597">Phosphoprotein</keyword>
<keyword evidence="4" id="KW-0808">Transferase</keyword>
<proteinExistence type="predicted"/>
<dbReference type="PROSITE" id="PS50109">
    <property type="entry name" value="HIS_KIN"/>
    <property type="match status" value="1"/>
</dbReference>
<dbReference type="EC" id="2.7.13.3" evidence="2"/>
<gene>
    <name evidence="12" type="ORF">FXF68_17380</name>
</gene>
<dbReference type="Pfam" id="PF07730">
    <property type="entry name" value="HisKA_3"/>
    <property type="match status" value="1"/>
</dbReference>
<dbReference type="InterPro" id="IPR036890">
    <property type="entry name" value="HATPase_C_sf"/>
</dbReference>
<sequence>MLTPAVPTPAVPTPAVPTIAGQRPDRARLGVAFRVLLVLRGLVLAMTVLLVPDGWRDTALMLAVAAVGAGTAAACLAWRGVLSLLLRHPALWCLDALLMCPVLLAAGAGGPYFAVTVLTSAIAGVLYEWRAVLVVCAAQTALFFAAAAGGTGPDAAPPVLIGLPAFYPLAACAGVALRRFLDDYAVLEERHRDAAAALSAERSAAEERARLAREMHDSLAKTLQGISMSAEALPVWVRRSPEQAEADARAIVAGLRVAARQARDLLADLRDDLYRWPLDGALAAVVAQWSARTGIAAVMHLPDAVGGYGATAVRHEIVSIVREALANVERHADARNVTVSGSADAACLALAVRDDGRGFVPPPDGRLDLLARDGHYGLVGMRERAHRIGGRLTVDGAPGRGTTVHLLVPAGDDDGRAP</sequence>
<dbReference type="SUPFAM" id="SSF55874">
    <property type="entry name" value="ATPase domain of HSP90 chaperone/DNA topoisomerase II/histidine kinase"/>
    <property type="match status" value="1"/>
</dbReference>
<evidence type="ECO:0000256" key="5">
    <source>
        <dbReference type="ARBA" id="ARBA00022741"/>
    </source>
</evidence>
<dbReference type="EMBL" id="VSRQ01000003">
    <property type="protein sequence ID" value="TYK49515.1"/>
    <property type="molecule type" value="Genomic_DNA"/>
</dbReference>
<dbReference type="SMART" id="SM00387">
    <property type="entry name" value="HATPase_c"/>
    <property type="match status" value="1"/>
</dbReference>
<dbReference type="CDD" id="cd16917">
    <property type="entry name" value="HATPase_UhpB-NarQ-NarX-like"/>
    <property type="match status" value="1"/>
</dbReference>
<name>A0A5D3FQW9_9ACTN</name>
<dbReference type="RefSeq" id="WP_148760332.1">
    <property type="nucleotide sequence ID" value="NZ_VSRQ01000003.1"/>
</dbReference>
<keyword evidence="10" id="KW-1133">Transmembrane helix</keyword>
<evidence type="ECO:0000256" key="2">
    <source>
        <dbReference type="ARBA" id="ARBA00012438"/>
    </source>
</evidence>
<keyword evidence="5" id="KW-0547">Nucleotide-binding</keyword>
<keyword evidence="8" id="KW-0902">Two-component regulatory system</keyword>
<evidence type="ECO:0000256" key="6">
    <source>
        <dbReference type="ARBA" id="ARBA00022777"/>
    </source>
</evidence>
<evidence type="ECO:0000256" key="9">
    <source>
        <dbReference type="SAM" id="Coils"/>
    </source>
</evidence>
<evidence type="ECO:0000256" key="1">
    <source>
        <dbReference type="ARBA" id="ARBA00000085"/>
    </source>
</evidence>
<organism evidence="12 13">
    <name type="scientific">Actinomadura decatromicini</name>
    <dbReference type="NCBI Taxonomy" id="2604572"/>
    <lineage>
        <taxon>Bacteria</taxon>
        <taxon>Bacillati</taxon>
        <taxon>Actinomycetota</taxon>
        <taxon>Actinomycetes</taxon>
        <taxon>Streptosporangiales</taxon>
        <taxon>Thermomonosporaceae</taxon>
        <taxon>Actinomadura</taxon>
    </lineage>
</organism>
<feature type="transmembrane region" description="Helical" evidence="10">
    <location>
        <begin position="31"/>
        <end position="52"/>
    </location>
</feature>
<dbReference type="GO" id="GO:0046983">
    <property type="term" value="F:protein dimerization activity"/>
    <property type="evidence" value="ECO:0007669"/>
    <property type="project" value="InterPro"/>
</dbReference>
<evidence type="ECO:0000313" key="13">
    <source>
        <dbReference type="Proteomes" id="UP000323505"/>
    </source>
</evidence>
<evidence type="ECO:0000256" key="8">
    <source>
        <dbReference type="ARBA" id="ARBA00023012"/>
    </source>
</evidence>
<accession>A0A5D3FQW9</accession>